<accession>A0A7C2JZB7</accession>
<organism evidence="1">
    <name type="scientific">Schlesneria paludicola</name>
    <dbReference type="NCBI Taxonomy" id="360056"/>
    <lineage>
        <taxon>Bacteria</taxon>
        <taxon>Pseudomonadati</taxon>
        <taxon>Planctomycetota</taxon>
        <taxon>Planctomycetia</taxon>
        <taxon>Planctomycetales</taxon>
        <taxon>Planctomycetaceae</taxon>
        <taxon>Schlesneria</taxon>
    </lineage>
</organism>
<sequence length="137" mass="15938">MTLQRRFKRMVIDVMGDVHVLHMGSMEIWDGADLALLREALALLIEREGCRSIVVDMQFVKYIPSGFFGMLFDWHEKRDVAFALTPPQPNVQRMLWFQQFFRFATDHGWYELNAVGRDMHTSPAGYVASEVLVEEEV</sequence>
<name>A0A7C2JZB7_9PLAN</name>
<dbReference type="SUPFAM" id="SSF52091">
    <property type="entry name" value="SpoIIaa-like"/>
    <property type="match status" value="1"/>
</dbReference>
<protein>
    <recommendedName>
        <fullName evidence="2">STAS domain-containing protein</fullName>
    </recommendedName>
</protein>
<dbReference type="Gene3D" id="3.30.750.24">
    <property type="entry name" value="STAS domain"/>
    <property type="match status" value="1"/>
</dbReference>
<evidence type="ECO:0000313" key="1">
    <source>
        <dbReference type="EMBL" id="HEN15565.1"/>
    </source>
</evidence>
<reference evidence="1" key="1">
    <citation type="journal article" date="2020" name="mSystems">
        <title>Genome- and Community-Level Interaction Insights into Carbon Utilization and Element Cycling Functions of Hydrothermarchaeota in Hydrothermal Sediment.</title>
        <authorList>
            <person name="Zhou Z."/>
            <person name="Liu Y."/>
            <person name="Xu W."/>
            <person name="Pan J."/>
            <person name="Luo Z.H."/>
            <person name="Li M."/>
        </authorList>
    </citation>
    <scope>NUCLEOTIDE SEQUENCE [LARGE SCALE GENOMIC DNA]</scope>
    <source>
        <strain evidence="1">SpSt-339</strain>
    </source>
</reference>
<gene>
    <name evidence="1" type="ORF">ENQ76_08870</name>
</gene>
<evidence type="ECO:0008006" key="2">
    <source>
        <dbReference type="Google" id="ProtNLM"/>
    </source>
</evidence>
<dbReference type="InterPro" id="IPR036513">
    <property type="entry name" value="STAS_dom_sf"/>
</dbReference>
<comment type="caution">
    <text evidence="1">The sequence shown here is derived from an EMBL/GenBank/DDBJ whole genome shotgun (WGS) entry which is preliminary data.</text>
</comment>
<dbReference type="AlphaFoldDB" id="A0A7C2JZB7"/>
<proteinExistence type="predicted"/>
<dbReference type="EMBL" id="DSOK01000253">
    <property type="protein sequence ID" value="HEN15565.1"/>
    <property type="molecule type" value="Genomic_DNA"/>
</dbReference>